<protein>
    <recommendedName>
        <fullName evidence="3">MarR family protein</fullName>
    </recommendedName>
</protein>
<comment type="caution">
    <text evidence="1">The sequence shown here is derived from an EMBL/GenBank/DDBJ whole genome shotgun (WGS) entry which is preliminary data.</text>
</comment>
<sequence length="199" mass="21550">MFERDQDQIGFIGRHVNRSAGAPSPASHFDWLDVVLRWPRLRAREKVLGSTIATWAIDPVTGETDWSVERLAEACGSTVRSMEVALTNLAAGGWIETRESEDGRTVHRLTLPIFDGAHPDFEPMARLAAITVGAAMEHLEHHDSIPREAILSGALAAVAAAIGFHHGDAETARRLRDLAFMLTDPEAWANAPTTGPSGG</sequence>
<dbReference type="Proteomes" id="UP001247754">
    <property type="component" value="Unassembled WGS sequence"/>
</dbReference>
<keyword evidence="2" id="KW-1185">Reference proteome</keyword>
<dbReference type="RefSeq" id="WP_310459359.1">
    <property type="nucleotide sequence ID" value="NZ_JAVKPH010000055.1"/>
</dbReference>
<dbReference type="EMBL" id="JAVKPH010000055">
    <property type="protein sequence ID" value="MDR5655253.1"/>
    <property type="molecule type" value="Genomic_DNA"/>
</dbReference>
<proteinExistence type="predicted"/>
<organism evidence="1 2">
    <name type="scientific">Ruixingdingia sedimenti</name>
    <dbReference type="NCBI Taxonomy" id="3073604"/>
    <lineage>
        <taxon>Bacteria</taxon>
        <taxon>Pseudomonadati</taxon>
        <taxon>Pseudomonadota</taxon>
        <taxon>Alphaproteobacteria</taxon>
        <taxon>Rhodobacterales</taxon>
        <taxon>Paracoccaceae</taxon>
        <taxon>Ruixingdingia</taxon>
    </lineage>
</organism>
<evidence type="ECO:0008006" key="3">
    <source>
        <dbReference type="Google" id="ProtNLM"/>
    </source>
</evidence>
<gene>
    <name evidence="1" type="ORF">RGD00_21835</name>
</gene>
<name>A0ABU1FFA2_9RHOB</name>
<accession>A0ABU1FFA2</accession>
<evidence type="ECO:0000313" key="2">
    <source>
        <dbReference type="Proteomes" id="UP001247754"/>
    </source>
</evidence>
<evidence type="ECO:0000313" key="1">
    <source>
        <dbReference type="EMBL" id="MDR5655253.1"/>
    </source>
</evidence>
<reference evidence="1 2" key="1">
    <citation type="submission" date="2023-09" db="EMBL/GenBank/DDBJ databases">
        <title>Xinfangfangia sedmenti sp. nov., isolated the sedment.</title>
        <authorList>
            <person name="Xu L."/>
        </authorList>
    </citation>
    <scope>NUCLEOTIDE SEQUENCE [LARGE SCALE GENOMIC DNA]</scope>
    <source>
        <strain evidence="1 2">LG-4</strain>
    </source>
</reference>